<gene>
    <name evidence="4" type="ORF">ACJMK2_012816</name>
</gene>
<reference evidence="4 5" key="1">
    <citation type="submission" date="2024-11" db="EMBL/GenBank/DDBJ databases">
        <title>Chromosome-level genome assembly of the freshwater bivalve Anodonta woodiana.</title>
        <authorList>
            <person name="Chen X."/>
        </authorList>
    </citation>
    <scope>NUCLEOTIDE SEQUENCE [LARGE SCALE GENOMIC DNA]</scope>
    <source>
        <strain evidence="4">MN2024</strain>
        <tissue evidence="4">Gills</tissue>
    </source>
</reference>
<dbReference type="Gene3D" id="1.20.1270.60">
    <property type="entry name" value="Arfaptin homology (AH) domain/BAR domain"/>
    <property type="match status" value="1"/>
</dbReference>
<sequence length="369" mass="43025">MIANKTSPFYRVTQADNRLHLFDFIQTLSLAYRASDRKDTMTRHTNFVEAFWEKDFIGTQGYERLLKRIQDGRKVCKDVEQFLKLRGKADQQYSKALQSLSKSADGREETGGLGAGWQDLKVQTDRIAQYHEESGNEYIKMAESVSKFAEEQRQLSKQYEDKMRETHKAKKNLFNKMVDWQKTYHAKCRDLVQQEEQLKVSENNVSTTTSKDIDKLKTKLEKCREAMEQADQSYRAALENLERVRQYWENDMEVVCTVFQDIEESRIFFLRDLLWRCTNVDSRTCVELDESCEHVRLVLEKCDIATDIQDFIAKNQTGSSRPERINYEDYFEGQKSPLAAQSSLTSKDIVKGVLIPPGSRFLPLLPPRT</sequence>
<evidence type="ECO:0000256" key="1">
    <source>
        <dbReference type="PROSITE-ProRule" id="PRU01077"/>
    </source>
</evidence>
<evidence type="ECO:0000256" key="2">
    <source>
        <dbReference type="SAM" id="Coils"/>
    </source>
</evidence>
<dbReference type="EMBL" id="JBJQND010000013">
    <property type="protein sequence ID" value="KAL3858218.1"/>
    <property type="molecule type" value="Genomic_DNA"/>
</dbReference>
<dbReference type="SUPFAM" id="SSF103657">
    <property type="entry name" value="BAR/IMD domain-like"/>
    <property type="match status" value="1"/>
</dbReference>
<dbReference type="PANTHER" id="PTHR23065">
    <property type="entry name" value="PROLINE-SERINE-THREONINE PHOSPHATASE INTERACTING PROTEIN 1"/>
    <property type="match status" value="1"/>
</dbReference>
<dbReference type="InterPro" id="IPR001060">
    <property type="entry name" value="FCH_dom"/>
</dbReference>
<dbReference type="InterPro" id="IPR031160">
    <property type="entry name" value="F_BAR_dom"/>
</dbReference>
<dbReference type="Pfam" id="PF00611">
    <property type="entry name" value="FCH"/>
    <property type="match status" value="1"/>
</dbReference>
<evidence type="ECO:0000313" key="4">
    <source>
        <dbReference type="EMBL" id="KAL3858218.1"/>
    </source>
</evidence>
<name>A0ABD3VBS7_SINWO</name>
<evidence type="ECO:0000313" key="5">
    <source>
        <dbReference type="Proteomes" id="UP001634394"/>
    </source>
</evidence>
<keyword evidence="1 2" id="KW-0175">Coiled coil</keyword>
<dbReference type="AlphaFoldDB" id="A0ABD3VBS7"/>
<keyword evidence="5" id="KW-1185">Reference proteome</keyword>
<feature type="domain" description="F-BAR" evidence="3">
    <location>
        <begin position="45"/>
        <end position="307"/>
    </location>
</feature>
<dbReference type="SMART" id="SM00055">
    <property type="entry name" value="FCH"/>
    <property type="match status" value="1"/>
</dbReference>
<dbReference type="Proteomes" id="UP001634394">
    <property type="component" value="Unassembled WGS sequence"/>
</dbReference>
<accession>A0ABD3VBS7</accession>
<organism evidence="4 5">
    <name type="scientific">Sinanodonta woodiana</name>
    <name type="common">Chinese pond mussel</name>
    <name type="synonym">Anodonta woodiana</name>
    <dbReference type="NCBI Taxonomy" id="1069815"/>
    <lineage>
        <taxon>Eukaryota</taxon>
        <taxon>Metazoa</taxon>
        <taxon>Spiralia</taxon>
        <taxon>Lophotrochozoa</taxon>
        <taxon>Mollusca</taxon>
        <taxon>Bivalvia</taxon>
        <taxon>Autobranchia</taxon>
        <taxon>Heteroconchia</taxon>
        <taxon>Palaeoheterodonta</taxon>
        <taxon>Unionida</taxon>
        <taxon>Unionoidea</taxon>
        <taxon>Unionidae</taxon>
        <taxon>Unioninae</taxon>
        <taxon>Sinanodonta</taxon>
    </lineage>
</organism>
<protein>
    <recommendedName>
        <fullName evidence="3">F-BAR domain-containing protein</fullName>
    </recommendedName>
</protein>
<dbReference type="PANTHER" id="PTHR23065:SF61">
    <property type="entry name" value="PROLINE-SERINE-THREONINE PHOSPHATASE-INTERACTING PROTEIN 2-LIKE"/>
    <property type="match status" value="1"/>
</dbReference>
<proteinExistence type="predicted"/>
<feature type="coiled-coil region" evidence="2">
    <location>
        <begin position="213"/>
        <end position="244"/>
    </location>
</feature>
<dbReference type="InterPro" id="IPR027267">
    <property type="entry name" value="AH/BAR_dom_sf"/>
</dbReference>
<evidence type="ECO:0000259" key="3">
    <source>
        <dbReference type="PROSITE" id="PS51741"/>
    </source>
</evidence>
<comment type="caution">
    <text evidence="4">The sequence shown here is derived from an EMBL/GenBank/DDBJ whole genome shotgun (WGS) entry which is preliminary data.</text>
</comment>
<dbReference type="PROSITE" id="PS51741">
    <property type="entry name" value="F_BAR"/>
    <property type="match status" value="1"/>
</dbReference>